<protein>
    <recommendedName>
        <fullName evidence="1">DUF3846 domain-containing protein</fullName>
    </recommendedName>
</protein>
<dbReference type="Proteomes" id="UP000190951">
    <property type="component" value="Chromosome"/>
</dbReference>
<feature type="domain" description="DUF3846" evidence="1">
    <location>
        <begin position="240"/>
        <end position="341"/>
    </location>
</feature>
<gene>
    <name evidence="2" type="ORF">CROST_017080</name>
</gene>
<dbReference type="InterPro" id="IPR024559">
    <property type="entry name" value="DUF3846"/>
</dbReference>
<evidence type="ECO:0000259" key="1">
    <source>
        <dbReference type="Pfam" id="PF12957"/>
    </source>
</evidence>
<evidence type="ECO:0000313" key="3">
    <source>
        <dbReference type="Proteomes" id="UP000190951"/>
    </source>
</evidence>
<keyword evidence="3" id="KW-1185">Reference proteome</keyword>
<dbReference type="Pfam" id="PF12957">
    <property type="entry name" value="DUF3846"/>
    <property type="match status" value="1"/>
</dbReference>
<reference evidence="2 3" key="1">
    <citation type="submission" date="2022-04" db="EMBL/GenBank/DDBJ databases">
        <title>Genome sequence of C. roseum typestrain.</title>
        <authorList>
            <person name="Poehlein A."/>
            <person name="Schoch T."/>
            <person name="Duerre P."/>
            <person name="Daniel R."/>
        </authorList>
    </citation>
    <scope>NUCLEOTIDE SEQUENCE [LARGE SCALE GENOMIC DNA]</scope>
    <source>
        <strain evidence="2 3">DSM 7320</strain>
    </source>
</reference>
<sequence length="369" mass="43713">MKLIKTLKNIDINDLGFEEWYSFNENLYFKFYERSLRIFSLENAMKRGKEVIIYTIYSKNHNNNFKALFFSYLKYLGLNIIEFISKLKNEKVKETDEISINTTLEKGVRVFNPFYIPKHFKEPDKWKIQHIVKAILSGYVIKGERTRYLTDDYTYDAETNFGKGEIDVLELCKDLVENPSGWWVSKEENSKALNEYKLLGVNCYSFNYNQVYFKEKAQKRTIKFEESKENKGMKKIRCLLCKGEKVEEIAIEDSLKTYYELLECNTIDFMNVPITEDTKYSIEAIVDDERRLVNKEISKILYPYLKKKYGYGIAGDFLIVKVDNTTGETISMTDGDIKMVTTFIKVQEYNYGEKTIEYDLQREIEKKEF</sequence>
<dbReference type="AlphaFoldDB" id="A0A1S8KY68"/>
<dbReference type="EMBL" id="CP096983">
    <property type="protein sequence ID" value="URZ10992.1"/>
    <property type="molecule type" value="Genomic_DNA"/>
</dbReference>
<dbReference type="KEGG" id="crw:CROST_017080"/>
<name>A0A1S8KY68_9CLOT</name>
<dbReference type="STRING" id="84029.CROST_42050"/>
<evidence type="ECO:0000313" key="2">
    <source>
        <dbReference type="EMBL" id="URZ10992.1"/>
    </source>
</evidence>
<proteinExistence type="predicted"/>
<accession>A0A1S8KY68</accession>
<dbReference type="RefSeq" id="WP_077836149.1">
    <property type="nucleotide sequence ID" value="NZ_CP096983.1"/>
</dbReference>
<organism evidence="2 3">
    <name type="scientific">Clostridium felsineum</name>
    <dbReference type="NCBI Taxonomy" id="36839"/>
    <lineage>
        <taxon>Bacteria</taxon>
        <taxon>Bacillati</taxon>
        <taxon>Bacillota</taxon>
        <taxon>Clostridia</taxon>
        <taxon>Eubacteriales</taxon>
        <taxon>Clostridiaceae</taxon>
        <taxon>Clostridium</taxon>
    </lineage>
</organism>